<keyword evidence="4" id="KW-0547">Nucleotide-binding</keyword>
<comment type="subcellular location">
    <subcellularLocation>
        <location evidence="1">Nucleus</location>
    </subcellularLocation>
</comment>
<dbReference type="Gene3D" id="3.40.50.10810">
    <property type="entry name" value="Tandem AAA-ATPase domain"/>
    <property type="match status" value="1"/>
</dbReference>
<evidence type="ECO:0000256" key="4">
    <source>
        <dbReference type="ARBA" id="ARBA00022741"/>
    </source>
</evidence>
<evidence type="ECO:0000256" key="10">
    <source>
        <dbReference type="ARBA" id="ARBA00023204"/>
    </source>
</evidence>
<dbReference type="CDD" id="cd18793">
    <property type="entry name" value="SF2_C_SNF"/>
    <property type="match status" value="1"/>
</dbReference>
<dbReference type="InterPro" id="IPR027417">
    <property type="entry name" value="P-loop_NTPase"/>
</dbReference>
<evidence type="ECO:0000256" key="12">
    <source>
        <dbReference type="SAM" id="MobiDB-lite"/>
    </source>
</evidence>
<dbReference type="Gene3D" id="1.20.120.850">
    <property type="entry name" value="SWI2/SNF2 ATPases, N-terminal domain"/>
    <property type="match status" value="1"/>
</dbReference>
<dbReference type="PANTHER" id="PTHR45629">
    <property type="entry name" value="SNF2/RAD54 FAMILY MEMBER"/>
    <property type="match status" value="1"/>
</dbReference>
<name>A0ABR1RNV7_9PEZI</name>
<reference evidence="15 16" key="1">
    <citation type="submission" date="2023-01" db="EMBL/GenBank/DDBJ databases">
        <title>Analysis of 21 Apiospora genomes using comparative genomics revels a genus with tremendous synthesis potential of carbohydrate active enzymes and secondary metabolites.</title>
        <authorList>
            <person name="Sorensen T."/>
        </authorList>
    </citation>
    <scope>NUCLEOTIDE SEQUENCE [LARGE SCALE GENOMIC DNA]</scope>
    <source>
        <strain evidence="15 16">CBS 20057</strain>
    </source>
</reference>
<organism evidence="15 16">
    <name type="scientific">Apiospora marii</name>
    <dbReference type="NCBI Taxonomy" id="335849"/>
    <lineage>
        <taxon>Eukaryota</taxon>
        <taxon>Fungi</taxon>
        <taxon>Dikarya</taxon>
        <taxon>Ascomycota</taxon>
        <taxon>Pezizomycotina</taxon>
        <taxon>Sordariomycetes</taxon>
        <taxon>Xylariomycetidae</taxon>
        <taxon>Amphisphaeriales</taxon>
        <taxon>Apiosporaceae</taxon>
        <taxon>Apiospora</taxon>
    </lineage>
</organism>
<evidence type="ECO:0000256" key="2">
    <source>
        <dbReference type="ARBA" id="ARBA00007025"/>
    </source>
</evidence>
<comment type="caution">
    <text evidence="15">The sequence shown here is derived from an EMBL/GenBank/DDBJ whole genome shotgun (WGS) entry which is preliminary data.</text>
</comment>
<evidence type="ECO:0000256" key="1">
    <source>
        <dbReference type="ARBA" id="ARBA00004123"/>
    </source>
</evidence>
<evidence type="ECO:0000256" key="5">
    <source>
        <dbReference type="ARBA" id="ARBA00022763"/>
    </source>
</evidence>
<dbReference type="PANTHER" id="PTHR45629:SF7">
    <property type="entry name" value="DNA EXCISION REPAIR PROTEIN ERCC-6-RELATED"/>
    <property type="match status" value="1"/>
</dbReference>
<dbReference type="PROSITE" id="PS51192">
    <property type="entry name" value="HELICASE_ATP_BIND_1"/>
    <property type="match status" value="1"/>
</dbReference>
<evidence type="ECO:0000256" key="9">
    <source>
        <dbReference type="ARBA" id="ARBA00023125"/>
    </source>
</evidence>
<dbReference type="InterPro" id="IPR013967">
    <property type="entry name" value="Rad54_N"/>
</dbReference>
<dbReference type="SMART" id="SM00490">
    <property type="entry name" value="HELICc"/>
    <property type="match status" value="1"/>
</dbReference>
<keyword evidence="3" id="KW-0597">Phosphoprotein</keyword>
<keyword evidence="11" id="KW-0539">Nucleus</keyword>
<comment type="similarity">
    <text evidence="2">Belongs to the SNF2/RAD54 helicase family.</text>
</comment>
<keyword evidence="6" id="KW-0378">Hydrolase</keyword>
<keyword evidence="5" id="KW-0227">DNA damage</keyword>
<dbReference type="SMART" id="SM00487">
    <property type="entry name" value="DEXDc"/>
    <property type="match status" value="1"/>
</dbReference>
<evidence type="ECO:0000313" key="16">
    <source>
        <dbReference type="Proteomes" id="UP001396898"/>
    </source>
</evidence>
<evidence type="ECO:0000256" key="11">
    <source>
        <dbReference type="ARBA" id="ARBA00023242"/>
    </source>
</evidence>
<evidence type="ECO:0000259" key="13">
    <source>
        <dbReference type="PROSITE" id="PS51192"/>
    </source>
</evidence>
<feature type="region of interest" description="Disordered" evidence="12">
    <location>
        <begin position="1"/>
        <end position="67"/>
    </location>
</feature>
<evidence type="ECO:0000256" key="7">
    <source>
        <dbReference type="ARBA" id="ARBA00022806"/>
    </source>
</evidence>
<evidence type="ECO:0000256" key="6">
    <source>
        <dbReference type="ARBA" id="ARBA00022801"/>
    </source>
</evidence>
<evidence type="ECO:0000256" key="3">
    <source>
        <dbReference type="ARBA" id="ARBA00022553"/>
    </source>
</evidence>
<dbReference type="InterPro" id="IPR038718">
    <property type="entry name" value="SNF2-like_sf"/>
</dbReference>
<feature type="compositionally biased region" description="Basic and acidic residues" evidence="12">
    <location>
        <begin position="18"/>
        <end position="27"/>
    </location>
</feature>
<keyword evidence="16" id="KW-1185">Reference proteome</keyword>
<dbReference type="InterPro" id="IPR014001">
    <property type="entry name" value="Helicase_ATP-bd"/>
</dbReference>
<sequence>METPKATPVKLPPGPRYKASDSVERLAKPFKCPGSATRTPTADRPARKKRRVDYKGTDGDADSADKPYTNADRLALANRDVNRFPVFQPKDKDKVFRKAFAVPFVNKNTSAYNPNRPPPTLGLRQGAVFVAKPLHDPSGEFAIVLYDPTVDDKPKEKPQIEDKPAEPEVKIDEPIVHKSLSEILGIKKKVEGEHPRVPVVIDPRLTKVLRPHQVEGVKFMYRCVTGMIDEKAHGCIMADEMGLGKTLQCITLLWTLLKQSPDAGKPTIQKAIVACPSSLVRNWANELVKWLGADAITPFAIDGKATKEELTRQLRQWAISSGRAVTRPVIIVSYETLRLNCEELKNTEIGLMLCDEGHRLKNGDSQTFTALNALNVKRRVILSGTPIQNDLSEYFALISFANPDLLGTRLEFRKRFELPILRGRDADASEVDRQKGDACTAELLSIVNRFIIRRTNDILSKYLPVKYEHVVFCNLAPFQLDLYKYFITSPDIQALLRGKGSQPLKAIGMLKKLCNHPDLLNLSDDLPGCEKYWPDDYVPKEGRGRDRDVKPWYSGKMQVLDRMLARIRQDTNDKIVLISNYTSTLDIFERLCRNRAYGCLRLDGTMNVNKRQKLVDKFNDPDGPEFVFLLSSKAGGCGLNLIGANRLVLFDPDWNPAADQQALARVWRDGQKKDCFVYRFIATGTIEEKIFQRQSHKQALSSTVVDSADDVERHFSVDSLRELFQYRGDTRSDTHDTFKCKRCKPDGRQYIKAPAMLYGDTSSWNHFIPAAMKQIQDLLLRQEAEEAEVSTVFQYISH</sequence>
<dbReference type="Proteomes" id="UP001396898">
    <property type="component" value="Unassembled WGS sequence"/>
</dbReference>
<dbReference type="InterPro" id="IPR049730">
    <property type="entry name" value="SNF2/RAD54-like_C"/>
</dbReference>
<proteinExistence type="inferred from homology"/>
<accession>A0ABR1RNV7</accession>
<keyword evidence="8" id="KW-0067">ATP-binding</keyword>
<gene>
    <name evidence="15" type="ORF">PG991_008821</name>
</gene>
<dbReference type="EMBL" id="JAQQWI010000012">
    <property type="protein sequence ID" value="KAK8015933.1"/>
    <property type="molecule type" value="Genomic_DNA"/>
</dbReference>
<dbReference type="SUPFAM" id="SSF52540">
    <property type="entry name" value="P-loop containing nucleoside triphosphate hydrolases"/>
    <property type="match status" value="2"/>
</dbReference>
<evidence type="ECO:0000256" key="8">
    <source>
        <dbReference type="ARBA" id="ARBA00022840"/>
    </source>
</evidence>
<dbReference type="PROSITE" id="PS51194">
    <property type="entry name" value="HELICASE_CTER"/>
    <property type="match status" value="1"/>
</dbReference>
<dbReference type="Pfam" id="PF00271">
    <property type="entry name" value="Helicase_C"/>
    <property type="match status" value="1"/>
</dbReference>
<feature type="domain" description="Helicase ATP-binding" evidence="13">
    <location>
        <begin position="226"/>
        <end position="404"/>
    </location>
</feature>
<feature type="domain" description="Helicase C-terminal" evidence="14">
    <location>
        <begin position="559"/>
        <end position="716"/>
    </location>
</feature>
<keyword evidence="10" id="KW-0234">DNA repair</keyword>
<keyword evidence="9" id="KW-0238">DNA-binding</keyword>
<evidence type="ECO:0000259" key="14">
    <source>
        <dbReference type="PROSITE" id="PS51194"/>
    </source>
</evidence>
<protein>
    <submittedName>
        <fullName evidence="15">Recombinational repair protein</fullName>
    </submittedName>
</protein>
<keyword evidence="7" id="KW-0347">Helicase</keyword>
<dbReference type="Pfam" id="PF08658">
    <property type="entry name" value="Rad54_N"/>
    <property type="match status" value="1"/>
</dbReference>
<dbReference type="Pfam" id="PF00176">
    <property type="entry name" value="SNF2-rel_dom"/>
    <property type="match status" value="1"/>
</dbReference>
<evidence type="ECO:0000313" key="15">
    <source>
        <dbReference type="EMBL" id="KAK8015933.1"/>
    </source>
</evidence>
<dbReference type="InterPro" id="IPR000330">
    <property type="entry name" value="SNF2_N"/>
</dbReference>
<dbReference type="InterPro" id="IPR001650">
    <property type="entry name" value="Helicase_C-like"/>
</dbReference>
<dbReference type="InterPro" id="IPR050496">
    <property type="entry name" value="SNF2_RAD54_helicase_repair"/>
</dbReference>
<dbReference type="Gene3D" id="3.40.50.300">
    <property type="entry name" value="P-loop containing nucleotide triphosphate hydrolases"/>
    <property type="match status" value="1"/>
</dbReference>